<organism evidence="3 4">
    <name type="scientific">Nocardia xishanensis</name>
    <dbReference type="NCBI Taxonomy" id="238964"/>
    <lineage>
        <taxon>Bacteria</taxon>
        <taxon>Bacillati</taxon>
        <taxon>Actinomycetota</taxon>
        <taxon>Actinomycetes</taxon>
        <taxon>Mycobacteriales</taxon>
        <taxon>Nocardiaceae</taxon>
        <taxon>Nocardia</taxon>
    </lineage>
</organism>
<feature type="transmembrane region" description="Helical" evidence="2">
    <location>
        <begin position="429"/>
        <end position="447"/>
    </location>
</feature>
<reference evidence="3 4" key="1">
    <citation type="submission" date="2024-10" db="EMBL/GenBank/DDBJ databases">
        <title>The Natural Products Discovery Center: Release of the First 8490 Sequenced Strains for Exploring Actinobacteria Biosynthetic Diversity.</title>
        <authorList>
            <person name="Kalkreuter E."/>
            <person name="Kautsar S.A."/>
            <person name="Yang D."/>
            <person name="Bader C.D."/>
            <person name="Teijaro C.N."/>
            <person name="Fluegel L."/>
            <person name="Davis C.M."/>
            <person name="Simpson J.R."/>
            <person name="Lauterbach L."/>
            <person name="Steele A.D."/>
            <person name="Gui C."/>
            <person name="Meng S."/>
            <person name="Li G."/>
            <person name="Viehrig K."/>
            <person name="Ye F."/>
            <person name="Su P."/>
            <person name="Kiefer A.F."/>
            <person name="Nichols A."/>
            <person name="Cepeda A.J."/>
            <person name="Yan W."/>
            <person name="Fan B."/>
            <person name="Jiang Y."/>
            <person name="Adhikari A."/>
            <person name="Zheng C.-J."/>
            <person name="Schuster L."/>
            <person name="Cowan T.M."/>
            <person name="Smanski M.J."/>
            <person name="Chevrette M.G."/>
            <person name="De Carvalho L.P.S."/>
            <person name="Shen B."/>
        </authorList>
    </citation>
    <scope>NUCLEOTIDE SEQUENCE [LARGE SCALE GENOMIC DNA]</scope>
    <source>
        <strain evidence="3 4">NPDC019275</strain>
    </source>
</reference>
<feature type="transmembrane region" description="Helical" evidence="2">
    <location>
        <begin position="54"/>
        <end position="77"/>
    </location>
</feature>
<dbReference type="Proteomes" id="UP001611415">
    <property type="component" value="Unassembled WGS sequence"/>
</dbReference>
<feature type="region of interest" description="Disordered" evidence="1">
    <location>
        <begin position="454"/>
        <end position="474"/>
    </location>
</feature>
<keyword evidence="2" id="KW-0812">Transmembrane</keyword>
<evidence type="ECO:0000313" key="3">
    <source>
        <dbReference type="EMBL" id="MFI2476131.1"/>
    </source>
</evidence>
<accession>A0ABW7X4Y4</accession>
<comment type="caution">
    <text evidence="3">The sequence shown here is derived from an EMBL/GenBank/DDBJ whole genome shotgun (WGS) entry which is preliminary data.</text>
</comment>
<evidence type="ECO:0000256" key="2">
    <source>
        <dbReference type="SAM" id="Phobius"/>
    </source>
</evidence>
<dbReference type="RefSeq" id="WP_397093446.1">
    <property type="nucleotide sequence ID" value="NZ_JBIRYO010000015.1"/>
</dbReference>
<feature type="transmembrane region" description="Helical" evidence="2">
    <location>
        <begin position="349"/>
        <end position="372"/>
    </location>
</feature>
<feature type="transmembrane region" description="Helical" evidence="2">
    <location>
        <begin position="404"/>
        <end position="423"/>
    </location>
</feature>
<sequence>MNSGPSEDLPADSLSPDERVELERLRAEVAALRAEGRAAPPVAAARPPRHSWRWTAVAVLVVLVAVLSIATVMSRYVRSQILDTDRYLTTVAPLGSDPVLQNEIANSITDEIFTRVDIEGLTADALAALTDAVPATENRPRLDRAVEGLAPVIAVQARNFVNETVLTFVRSEKFEDLWLQANRAAHTALVAVVTGNVGPSSVTVDENGTVTLSLGTVLDNVKARLAERGFTFVEKIPPVDKQFVLFRSPELVRAQRAVDALDKAANVLPWLTIAAAVSAVAAAPPGRRRRALVFAGLALVVGMLILAIGLIIARALYLDRMPPDVLSPDAATVIVDTVLVPLRTALRGVALLGIVIAVAAFLTGGAGSAVAVRRGFGQGLDAVQQLRRSRPPNPVEVWAFRLRVALRWAIVGVGALLLIFWRYPTGLVVVWIVLGALLALVALEILIRPARGREEETVPPEPKNGAGTPARAGA</sequence>
<evidence type="ECO:0008006" key="5">
    <source>
        <dbReference type="Google" id="ProtNLM"/>
    </source>
</evidence>
<keyword evidence="4" id="KW-1185">Reference proteome</keyword>
<gene>
    <name evidence="3" type="ORF">ACH49W_22365</name>
</gene>
<evidence type="ECO:0000256" key="1">
    <source>
        <dbReference type="SAM" id="MobiDB-lite"/>
    </source>
</evidence>
<feature type="transmembrane region" description="Helical" evidence="2">
    <location>
        <begin position="292"/>
        <end position="317"/>
    </location>
</feature>
<name>A0ABW7X4Y4_9NOCA</name>
<keyword evidence="2" id="KW-0472">Membrane</keyword>
<proteinExistence type="predicted"/>
<protein>
    <recommendedName>
        <fullName evidence="5">Integral membrane protein</fullName>
    </recommendedName>
</protein>
<evidence type="ECO:0000313" key="4">
    <source>
        <dbReference type="Proteomes" id="UP001611415"/>
    </source>
</evidence>
<dbReference type="EMBL" id="JBIRYO010000015">
    <property type="protein sequence ID" value="MFI2476131.1"/>
    <property type="molecule type" value="Genomic_DNA"/>
</dbReference>
<keyword evidence="2" id="KW-1133">Transmembrane helix</keyword>